<feature type="transmembrane region" description="Helical" evidence="8">
    <location>
        <begin position="436"/>
        <end position="458"/>
    </location>
</feature>
<reference evidence="10 11" key="1">
    <citation type="journal article" date="2017" name="Infect. Genet. Evol.">
        <title>The new phylogeny of the genus Mycobacterium: The old and the news.</title>
        <authorList>
            <person name="Tortoli E."/>
            <person name="Fedrizzi T."/>
            <person name="Meehan C.J."/>
            <person name="Trovato A."/>
            <person name="Grottola A."/>
            <person name="Giacobazzi E."/>
            <person name="Serpini G.F."/>
            <person name="Tagliazucchi S."/>
            <person name="Fabio A."/>
            <person name="Bettua C."/>
            <person name="Bertorelli R."/>
            <person name="Frascaro F."/>
            <person name="De Sanctis V."/>
            <person name="Pecorari M."/>
            <person name="Jousson O."/>
            <person name="Segata N."/>
            <person name="Cirillo D.M."/>
        </authorList>
    </citation>
    <scope>NUCLEOTIDE SEQUENCE [LARGE SCALE GENOMIC DNA]</scope>
    <source>
        <strain evidence="10 11">CIP1034565</strain>
    </source>
</reference>
<evidence type="ECO:0000259" key="9">
    <source>
        <dbReference type="Pfam" id="PF07905"/>
    </source>
</evidence>
<feature type="transmembrane region" description="Helical" evidence="8">
    <location>
        <begin position="490"/>
        <end position="508"/>
    </location>
</feature>
<dbReference type="Pfam" id="PF07905">
    <property type="entry name" value="PucR"/>
    <property type="match status" value="1"/>
</dbReference>
<evidence type="ECO:0000256" key="8">
    <source>
        <dbReference type="SAM" id="Phobius"/>
    </source>
</evidence>
<dbReference type="STRING" id="85968.GCA_900073015_00299"/>
<feature type="domain" description="Purine catabolism PurC-like" evidence="9">
    <location>
        <begin position="2"/>
        <end position="95"/>
    </location>
</feature>
<keyword evidence="4 8" id="KW-0812">Transmembrane</keyword>
<dbReference type="Pfam" id="PF00860">
    <property type="entry name" value="Xan_ur_permease"/>
    <property type="match status" value="1"/>
</dbReference>
<evidence type="ECO:0000256" key="6">
    <source>
        <dbReference type="ARBA" id="ARBA00023136"/>
    </source>
</evidence>
<dbReference type="RefSeq" id="WP_090585167.1">
    <property type="nucleotide sequence ID" value="NZ_CP104302.1"/>
</dbReference>
<keyword evidence="5 8" id="KW-1133">Transmembrane helix</keyword>
<dbReference type="AlphaFoldDB" id="A0A2G5P9K3"/>
<dbReference type="InterPro" id="IPR012914">
    <property type="entry name" value="PucR_dom"/>
</dbReference>
<feature type="transmembrane region" description="Helical" evidence="8">
    <location>
        <begin position="374"/>
        <end position="391"/>
    </location>
</feature>
<proteinExistence type="inferred from homology"/>
<evidence type="ECO:0000256" key="2">
    <source>
        <dbReference type="ARBA" id="ARBA00008821"/>
    </source>
</evidence>
<accession>A0A2G5P9K3</accession>
<keyword evidence="11" id="KW-1185">Reference proteome</keyword>
<evidence type="ECO:0000256" key="3">
    <source>
        <dbReference type="ARBA" id="ARBA00022448"/>
    </source>
</evidence>
<dbReference type="GO" id="GO:0042907">
    <property type="term" value="F:xanthine transmembrane transporter activity"/>
    <property type="evidence" value="ECO:0007669"/>
    <property type="project" value="TreeGrafter"/>
</dbReference>
<gene>
    <name evidence="10" type="ORF">CQY22_010555</name>
</gene>
<feature type="region of interest" description="Disordered" evidence="7">
    <location>
        <begin position="628"/>
        <end position="659"/>
    </location>
</feature>
<comment type="caution">
    <text evidence="10">The sequence shown here is derived from an EMBL/GenBank/DDBJ whole genome shotgun (WGS) entry which is preliminary data.</text>
</comment>
<dbReference type="EMBL" id="PDCN02000012">
    <property type="protein sequence ID" value="PIB75041.1"/>
    <property type="molecule type" value="Genomic_DNA"/>
</dbReference>
<name>A0A2G5P9K3_9MYCO</name>
<dbReference type="Proteomes" id="UP000230551">
    <property type="component" value="Unassembled WGS sequence"/>
</dbReference>
<dbReference type="PANTHER" id="PTHR42810:SF4">
    <property type="entry name" value="URIC ACID TRANSPORTER UACT"/>
    <property type="match status" value="1"/>
</dbReference>
<evidence type="ECO:0000256" key="5">
    <source>
        <dbReference type="ARBA" id="ARBA00022989"/>
    </source>
</evidence>
<feature type="compositionally biased region" description="Basic and acidic residues" evidence="7">
    <location>
        <begin position="640"/>
        <end position="659"/>
    </location>
</feature>
<feature type="transmembrane region" description="Helical" evidence="8">
    <location>
        <begin position="396"/>
        <end position="416"/>
    </location>
</feature>
<evidence type="ECO:0000256" key="7">
    <source>
        <dbReference type="SAM" id="MobiDB-lite"/>
    </source>
</evidence>
<evidence type="ECO:0000313" key="11">
    <source>
        <dbReference type="Proteomes" id="UP000230551"/>
    </source>
</evidence>
<feature type="transmembrane region" description="Helical" evidence="8">
    <location>
        <begin position="333"/>
        <end position="354"/>
    </location>
</feature>
<protein>
    <recommendedName>
        <fullName evidence="9">Purine catabolism PurC-like domain-containing protein</fullName>
    </recommendedName>
</protein>
<evidence type="ECO:0000256" key="1">
    <source>
        <dbReference type="ARBA" id="ARBA00004141"/>
    </source>
</evidence>
<keyword evidence="6 8" id="KW-0472">Membrane</keyword>
<evidence type="ECO:0000256" key="4">
    <source>
        <dbReference type="ARBA" id="ARBA00022692"/>
    </source>
</evidence>
<feature type="transmembrane region" description="Helical" evidence="8">
    <location>
        <begin position="574"/>
        <end position="597"/>
    </location>
</feature>
<feature type="transmembrane region" description="Helical" evidence="8">
    <location>
        <begin position="305"/>
        <end position="324"/>
    </location>
</feature>
<evidence type="ECO:0000313" key="10">
    <source>
        <dbReference type="EMBL" id="PIB75041.1"/>
    </source>
</evidence>
<sequence>MVERVFGTDQPLPRRYMRGGELILTGLIFHTGTPAESEAFVASAAEGGALAIGAGVDHFGEIPEHLRAACRRWRVPLFSVPADVSFADITQEVIDRAIAELGRLRRGLARSRELLTAVAAGRALDDVLARVVAVTGVRCWVLTAGGKRVAAVSPALSEARIDEILAALIRARDSDTASARDAADDAAVGALLAGTSVSDGAVLVVRSQAGGALRPVVRDALVSATDAVVGLDEDRVVALIPGRPRVDELVAELRRQLLRIAPVLNTWVRVGVSDVVVADAIGGAYRSARFAAELGEPPVEGLRHVYGAVIVAAVLCLLITPFFAKVVRFFPEVVTGSIITVIGLSLMPVAAGWITGPATVKAGKATVPNPDYGALDGIALGLFTFLVVIVLSKIEVLSRLAVLLGLVIGTVAGLVTGQVDLSGVGDAGLVALPQPFAFGMPLFEIGAILSMVIVMLVIMVETTADLLAVGEVVGAEVDSRRVADGLRADMLSSAVAPVFNSFPATAFAQNVGLVALTGIGAGIVLFGTVAASGVRTLSKVNYTGTNNLVLVAASVGFGLIPVVAPNFWHEFPDWFVTIFHSGICASAVVAVLLNLFFNVFLPGIPDDPNDFAAAPPLRVQETEIDILERGGTLDPASYEPDSRVEGTRARDTGARPDEE</sequence>
<comment type="similarity">
    <text evidence="2">Belongs to the nucleobase:cation symporter-2 (NCS2) (TC 2.A.40) family.</text>
</comment>
<keyword evidence="3" id="KW-0813">Transport</keyword>
<dbReference type="PANTHER" id="PTHR42810">
    <property type="entry name" value="PURINE PERMEASE C1399.01C-RELATED"/>
    <property type="match status" value="1"/>
</dbReference>
<dbReference type="InterPro" id="IPR006043">
    <property type="entry name" value="NCS2"/>
</dbReference>
<organism evidence="10 11">
    <name type="scientific">Mycolicibacterium brumae</name>
    <dbReference type="NCBI Taxonomy" id="85968"/>
    <lineage>
        <taxon>Bacteria</taxon>
        <taxon>Bacillati</taxon>
        <taxon>Actinomycetota</taxon>
        <taxon>Actinomycetes</taxon>
        <taxon>Mycobacteriales</taxon>
        <taxon>Mycobacteriaceae</taxon>
        <taxon>Mycolicibacterium</taxon>
    </lineage>
</organism>
<dbReference type="GO" id="GO:0005886">
    <property type="term" value="C:plasma membrane"/>
    <property type="evidence" value="ECO:0007669"/>
    <property type="project" value="TreeGrafter"/>
</dbReference>
<feature type="transmembrane region" description="Helical" evidence="8">
    <location>
        <begin position="546"/>
        <end position="568"/>
    </location>
</feature>
<feature type="transmembrane region" description="Helical" evidence="8">
    <location>
        <begin position="514"/>
        <end position="534"/>
    </location>
</feature>
<comment type="subcellular location">
    <subcellularLocation>
        <location evidence="1">Membrane</location>
        <topology evidence="1">Multi-pass membrane protein</topology>
    </subcellularLocation>
</comment>